<dbReference type="Proteomes" id="UP000625976">
    <property type="component" value="Unassembled WGS sequence"/>
</dbReference>
<organism evidence="1 2">
    <name type="scientific">Bizionia arctica</name>
    <dbReference type="NCBI Taxonomy" id="1495645"/>
    <lineage>
        <taxon>Bacteria</taxon>
        <taxon>Pseudomonadati</taxon>
        <taxon>Bacteroidota</taxon>
        <taxon>Flavobacteriia</taxon>
        <taxon>Flavobacteriales</taxon>
        <taxon>Flavobacteriaceae</taxon>
        <taxon>Bizionia</taxon>
    </lineage>
</organism>
<comment type="caution">
    <text evidence="1">The sequence shown here is derived from an EMBL/GenBank/DDBJ whole genome shotgun (WGS) entry which is preliminary data.</text>
</comment>
<protein>
    <submittedName>
        <fullName evidence="1">Uncharacterized protein</fullName>
    </submittedName>
</protein>
<gene>
    <name evidence="1" type="ORF">GCM10010976_23990</name>
</gene>
<keyword evidence="2" id="KW-1185">Reference proteome</keyword>
<evidence type="ECO:0000313" key="1">
    <source>
        <dbReference type="EMBL" id="GGG52047.1"/>
    </source>
</evidence>
<name>A0A917GMV8_9FLAO</name>
<dbReference type="EMBL" id="BMFQ01000003">
    <property type="protein sequence ID" value="GGG52047.1"/>
    <property type="molecule type" value="Genomic_DNA"/>
</dbReference>
<sequence>MKKIVICILIVFGINQVSIAQDSYKKRYYIKNTIEYQEEFYNQETEKRDTKTIPLSLKSSDGTIDQKVLDLAKSDKGLLSNVKFGEKEDSNKLYVNPWLIKSGSGDYIDQDKVYYYELKNRQSVKINFKQWSFNALTVPLKMRFGKEKTEFSTGANLGVLIGHTWGTTNFVHRKEVGNKQYDTKYTFGLFLGADKLEFSFEDNNAKEVKIKTAVLSTGLGYLFSYEKFTFGATGGFDFSLGENSSEWDFQGRPWLGISLGYSLFTF</sequence>
<proteinExistence type="predicted"/>
<reference evidence="1" key="2">
    <citation type="submission" date="2020-09" db="EMBL/GenBank/DDBJ databases">
        <authorList>
            <person name="Sun Q."/>
            <person name="Zhou Y."/>
        </authorList>
    </citation>
    <scope>NUCLEOTIDE SEQUENCE</scope>
    <source>
        <strain evidence="1">CGMCC 1.12751</strain>
    </source>
</reference>
<evidence type="ECO:0000313" key="2">
    <source>
        <dbReference type="Proteomes" id="UP000625976"/>
    </source>
</evidence>
<reference evidence="1" key="1">
    <citation type="journal article" date="2014" name="Int. J. Syst. Evol. Microbiol.">
        <title>Complete genome sequence of Corynebacterium casei LMG S-19264T (=DSM 44701T), isolated from a smear-ripened cheese.</title>
        <authorList>
            <consortium name="US DOE Joint Genome Institute (JGI-PGF)"/>
            <person name="Walter F."/>
            <person name="Albersmeier A."/>
            <person name="Kalinowski J."/>
            <person name="Ruckert C."/>
        </authorList>
    </citation>
    <scope>NUCLEOTIDE SEQUENCE</scope>
    <source>
        <strain evidence="1">CGMCC 1.12751</strain>
    </source>
</reference>
<dbReference type="RefSeq" id="WP_188465200.1">
    <property type="nucleotide sequence ID" value="NZ_BMFQ01000003.1"/>
</dbReference>
<accession>A0A917GMV8</accession>
<dbReference type="AlphaFoldDB" id="A0A917GMV8"/>